<dbReference type="PANTHER" id="PTHR30627:SF2">
    <property type="entry name" value="PEPTIDOGLYCAN D,D-TRANSPEPTIDASE MRDA"/>
    <property type="match status" value="1"/>
</dbReference>
<evidence type="ECO:0000256" key="1">
    <source>
        <dbReference type="ARBA" id="ARBA00004167"/>
    </source>
</evidence>
<dbReference type="EMBL" id="PFCB01000020">
    <property type="protein sequence ID" value="PIR74494.1"/>
    <property type="molecule type" value="Genomic_DNA"/>
</dbReference>
<keyword evidence="10 13" id="KW-1133">Transmembrane helix</keyword>
<dbReference type="InterPro" id="IPR001460">
    <property type="entry name" value="PCN-bd_Tpept"/>
</dbReference>
<keyword evidence="9" id="KW-0573">Peptidoglycan synthesis</keyword>
<keyword evidence="3" id="KW-1003">Cell membrane</keyword>
<sequence>MSHRYTGITFGKNMRIDDEGKFGLFFGWSYEDLQQQDTAEDWMQEQALVDGFIVAEKGSITRFIGSSLSTTRLRGLLVILIIAFSLLAVKLTGLQIVQGQSYLNLAEGNRQKMVPILSERGQIYDAGGIQLTKNIPNFSLALTPQDLPRSKDERSRVVTKLSIITGLTEDQLSELLDRYGNYSYESIILEEDIPYETALKLLTAAADLPGIHIHLGSKRLYLSGDAPNAESPIYSLSHVIGYLGKLKPGQLEDLYQQGYLPSDSIGLSGIEKSYESVLRGTYGKRRTEVDVRGKEQFLISEQPPTPGKHLQLSIDTRIQRKLEKILQDALDKNSLHRAAAVVADPRDGSIIAIVSLPGFDNNDFSGGISLDTYNSYISDPNNPLFNRAIGGTYPSGSTIKPAIAASALQEGIINQNTTFLSTGGIQVGDWFFPDWLAGGHGRTNVRKSLADSVNTFYYYIGGGYKDFQGLGVDMITSYLRRFGFAERLGIDIPGEQSGFLPSKIWKEEAKNERWYIGDTYNLAIGQGDILVTPLQIAMMTATMANGGTLYMPRVVQSIVDPTSGVAQRLEPTILREHIIDPAYVEIVRMGMRDCVTAGSCARLSLLPFSAAGKTGTAQWSSSKTPHAWFTSFAPYENPEIVVTILVEEGDGGASMSAPLAYEFYAWWWQYRSGLAS</sequence>
<evidence type="ECO:0000256" key="5">
    <source>
        <dbReference type="ARBA" id="ARBA00022670"/>
    </source>
</evidence>
<evidence type="ECO:0000259" key="15">
    <source>
        <dbReference type="Pfam" id="PF03717"/>
    </source>
</evidence>
<dbReference type="GO" id="GO:0008360">
    <property type="term" value="P:regulation of cell shape"/>
    <property type="evidence" value="ECO:0007669"/>
    <property type="project" value="UniProtKB-KW"/>
</dbReference>
<feature type="domain" description="Penicillin-binding protein transpeptidase" evidence="14">
    <location>
        <begin position="339"/>
        <end position="663"/>
    </location>
</feature>
<dbReference type="InterPro" id="IPR050515">
    <property type="entry name" value="Beta-lactam/transpept"/>
</dbReference>
<evidence type="ECO:0000256" key="3">
    <source>
        <dbReference type="ARBA" id="ARBA00022475"/>
    </source>
</evidence>
<dbReference type="GO" id="GO:0005886">
    <property type="term" value="C:plasma membrane"/>
    <property type="evidence" value="ECO:0007669"/>
    <property type="project" value="UniProtKB-SubCell"/>
</dbReference>
<comment type="caution">
    <text evidence="16">The sequence shown here is derived from an EMBL/GenBank/DDBJ whole genome shotgun (WGS) entry which is preliminary data.</text>
</comment>
<evidence type="ECO:0000256" key="12">
    <source>
        <dbReference type="ARBA" id="ARBA00023316"/>
    </source>
</evidence>
<dbReference type="NCBIfam" id="TIGR03423">
    <property type="entry name" value="pbp2_mrdA"/>
    <property type="match status" value="1"/>
</dbReference>
<dbReference type="GO" id="GO:0071972">
    <property type="term" value="F:peptidoglycan L,D-transpeptidase activity"/>
    <property type="evidence" value="ECO:0007669"/>
    <property type="project" value="TreeGrafter"/>
</dbReference>
<keyword evidence="5" id="KW-0645">Protease</keyword>
<dbReference type="GO" id="GO:0006508">
    <property type="term" value="P:proteolysis"/>
    <property type="evidence" value="ECO:0007669"/>
    <property type="project" value="UniProtKB-KW"/>
</dbReference>
<evidence type="ECO:0000256" key="9">
    <source>
        <dbReference type="ARBA" id="ARBA00022984"/>
    </source>
</evidence>
<dbReference type="InterPro" id="IPR036138">
    <property type="entry name" value="PBP_dimer_sf"/>
</dbReference>
<accession>A0A2H0TQT3</accession>
<dbReference type="GO" id="GO:0071555">
    <property type="term" value="P:cell wall organization"/>
    <property type="evidence" value="ECO:0007669"/>
    <property type="project" value="UniProtKB-KW"/>
</dbReference>
<keyword evidence="12" id="KW-0961">Cell wall biogenesis/degradation</keyword>
<gene>
    <name evidence="16" type="primary">mrdA</name>
    <name evidence="16" type="ORF">COU35_02335</name>
</gene>
<name>A0A2H0TQT3_9BACT</name>
<evidence type="ECO:0000256" key="7">
    <source>
        <dbReference type="ARBA" id="ARBA00022801"/>
    </source>
</evidence>
<dbReference type="InterPro" id="IPR017790">
    <property type="entry name" value="Penicillin-binding_protein_2"/>
</dbReference>
<proteinExistence type="predicted"/>
<keyword evidence="7" id="KW-0378">Hydrolase</keyword>
<dbReference type="Gene3D" id="3.40.710.10">
    <property type="entry name" value="DD-peptidase/beta-lactamase superfamily"/>
    <property type="match status" value="1"/>
</dbReference>
<protein>
    <submittedName>
        <fullName evidence="16">Penicillin-binding protein 2</fullName>
    </submittedName>
</protein>
<dbReference type="SUPFAM" id="SSF56519">
    <property type="entry name" value="Penicillin binding protein dimerisation domain"/>
    <property type="match status" value="1"/>
</dbReference>
<keyword evidence="6 13" id="KW-0812">Transmembrane</keyword>
<dbReference type="PANTHER" id="PTHR30627">
    <property type="entry name" value="PEPTIDOGLYCAN D,D-TRANSPEPTIDASE"/>
    <property type="match status" value="1"/>
</dbReference>
<dbReference type="InterPro" id="IPR005311">
    <property type="entry name" value="PBP_dimer"/>
</dbReference>
<evidence type="ECO:0000256" key="6">
    <source>
        <dbReference type="ARBA" id="ARBA00022692"/>
    </source>
</evidence>
<dbReference type="SUPFAM" id="SSF56601">
    <property type="entry name" value="beta-lactamase/transpeptidase-like"/>
    <property type="match status" value="1"/>
</dbReference>
<evidence type="ECO:0000256" key="8">
    <source>
        <dbReference type="ARBA" id="ARBA00022960"/>
    </source>
</evidence>
<keyword evidence="4" id="KW-0997">Cell inner membrane</keyword>
<evidence type="ECO:0000313" key="16">
    <source>
        <dbReference type="EMBL" id="PIR74494.1"/>
    </source>
</evidence>
<dbReference type="Gene3D" id="3.90.1310.10">
    <property type="entry name" value="Penicillin-binding protein 2a (Domain 2)"/>
    <property type="match status" value="1"/>
</dbReference>
<feature type="domain" description="Penicillin-binding protein dimerisation" evidence="15">
    <location>
        <begin position="117"/>
        <end position="295"/>
    </location>
</feature>
<dbReference type="GO" id="GO:0008658">
    <property type="term" value="F:penicillin binding"/>
    <property type="evidence" value="ECO:0007669"/>
    <property type="project" value="InterPro"/>
</dbReference>
<feature type="transmembrane region" description="Helical" evidence="13">
    <location>
        <begin position="76"/>
        <end position="97"/>
    </location>
</feature>
<keyword evidence="8" id="KW-0133">Cell shape</keyword>
<keyword evidence="11 13" id="KW-0472">Membrane</keyword>
<evidence type="ECO:0000256" key="2">
    <source>
        <dbReference type="ARBA" id="ARBA00004236"/>
    </source>
</evidence>
<dbReference type="Pfam" id="PF03717">
    <property type="entry name" value="PBP_dimer"/>
    <property type="match status" value="1"/>
</dbReference>
<dbReference type="GO" id="GO:0009252">
    <property type="term" value="P:peptidoglycan biosynthetic process"/>
    <property type="evidence" value="ECO:0007669"/>
    <property type="project" value="UniProtKB-KW"/>
</dbReference>
<evidence type="ECO:0000256" key="4">
    <source>
        <dbReference type="ARBA" id="ARBA00022519"/>
    </source>
</evidence>
<evidence type="ECO:0000256" key="13">
    <source>
        <dbReference type="SAM" id="Phobius"/>
    </source>
</evidence>
<evidence type="ECO:0000259" key="14">
    <source>
        <dbReference type="Pfam" id="PF00905"/>
    </source>
</evidence>
<evidence type="ECO:0000256" key="10">
    <source>
        <dbReference type="ARBA" id="ARBA00022989"/>
    </source>
</evidence>
<reference evidence="17" key="1">
    <citation type="submission" date="2017-09" db="EMBL/GenBank/DDBJ databases">
        <title>Depth-based differentiation of microbial function through sediment-hosted aquifers and enrichment of novel symbionts in the deep terrestrial subsurface.</title>
        <authorList>
            <person name="Probst A.J."/>
            <person name="Ladd B."/>
            <person name="Jarett J.K."/>
            <person name="Geller-Mcgrath D.E."/>
            <person name="Sieber C.M.K."/>
            <person name="Emerson J.B."/>
            <person name="Anantharaman K."/>
            <person name="Thomas B.C."/>
            <person name="Malmstrom R."/>
            <person name="Stieglmeier M."/>
            <person name="Klingl A."/>
            <person name="Woyke T."/>
            <person name="Ryan C.M."/>
            <person name="Banfield J.F."/>
        </authorList>
    </citation>
    <scope>NUCLEOTIDE SEQUENCE [LARGE SCALE GENOMIC DNA]</scope>
</reference>
<dbReference type="InterPro" id="IPR012338">
    <property type="entry name" value="Beta-lactam/transpept-like"/>
</dbReference>
<dbReference type="Proteomes" id="UP000230154">
    <property type="component" value="Unassembled WGS sequence"/>
</dbReference>
<dbReference type="Pfam" id="PF00905">
    <property type="entry name" value="Transpeptidase"/>
    <property type="match status" value="1"/>
</dbReference>
<dbReference type="GO" id="GO:0009002">
    <property type="term" value="F:serine-type D-Ala-D-Ala carboxypeptidase activity"/>
    <property type="evidence" value="ECO:0007669"/>
    <property type="project" value="InterPro"/>
</dbReference>
<dbReference type="AlphaFoldDB" id="A0A2H0TQT3"/>
<evidence type="ECO:0000256" key="11">
    <source>
        <dbReference type="ARBA" id="ARBA00023136"/>
    </source>
</evidence>
<organism evidence="16 17">
    <name type="scientific">Candidatus Magasanikbacteria bacterium CG10_big_fil_rev_8_21_14_0_10_47_10</name>
    <dbReference type="NCBI Taxonomy" id="1974652"/>
    <lineage>
        <taxon>Bacteria</taxon>
        <taxon>Candidatus Magasanikiibacteriota</taxon>
    </lineage>
</organism>
<evidence type="ECO:0000313" key="17">
    <source>
        <dbReference type="Proteomes" id="UP000230154"/>
    </source>
</evidence>
<comment type="subcellular location">
    <subcellularLocation>
        <location evidence="2">Cell membrane</location>
    </subcellularLocation>
    <subcellularLocation>
        <location evidence="1">Membrane</location>
        <topology evidence="1">Single-pass membrane protein</topology>
    </subcellularLocation>
</comment>